<dbReference type="AlphaFoldDB" id="A0AA47MLA0"/>
<sequence>MTNRRGFFLRSVFMGSSGSALQQGPETHVFTHSTFRPAAPTRTTVQALGSLLDQYISSQPGSQCKAKGNRLFTHLTPSPRDSYGRILLQAASSSDTCSPAAPSPQRFSQRLSGNPSSPCSSHTVTHLTHTRPNADERLRHKGPYSGSTQSDYINKPSPRSYITPQIRPSLPVDTPTSHFLIDLTPEMTPGALGRVRPLKPQTPGFTEPGSSHSTTPTSPA</sequence>
<organism evidence="2 3">
    <name type="scientific">Merluccius polli</name>
    <name type="common">Benguela hake</name>
    <name type="synonym">Merluccius cadenati</name>
    <dbReference type="NCBI Taxonomy" id="89951"/>
    <lineage>
        <taxon>Eukaryota</taxon>
        <taxon>Metazoa</taxon>
        <taxon>Chordata</taxon>
        <taxon>Craniata</taxon>
        <taxon>Vertebrata</taxon>
        <taxon>Euteleostomi</taxon>
        <taxon>Actinopterygii</taxon>
        <taxon>Neopterygii</taxon>
        <taxon>Teleostei</taxon>
        <taxon>Neoteleostei</taxon>
        <taxon>Acanthomorphata</taxon>
        <taxon>Zeiogadaria</taxon>
        <taxon>Gadariae</taxon>
        <taxon>Gadiformes</taxon>
        <taxon>Gadoidei</taxon>
        <taxon>Merlucciidae</taxon>
        <taxon>Merluccius</taxon>
    </lineage>
</organism>
<evidence type="ECO:0000256" key="1">
    <source>
        <dbReference type="SAM" id="MobiDB-lite"/>
    </source>
</evidence>
<dbReference type="Proteomes" id="UP001174136">
    <property type="component" value="Unassembled WGS sequence"/>
</dbReference>
<evidence type="ECO:0000313" key="3">
    <source>
        <dbReference type="Proteomes" id="UP001174136"/>
    </source>
</evidence>
<feature type="compositionally biased region" description="Low complexity" evidence="1">
    <location>
        <begin position="206"/>
        <end position="220"/>
    </location>
</feature>
<reference evidence="2" key="1">
    <citation type="journal article" date="2023" name="Front. Mar. Sci.">
        <title>A new Merluccius polli reference genome to investigate the effects of global change in West African waters.</title>
        <authorList>
            <person name="Mateo J.L."/>
            <person name="Blanco-Fernandez C."/>
            <person name="Garcia-Vazquez E."/>
            <person name="Machado-Schiaffino G."/>
        </authorList>
    </citation>
    <scope>NUCLEOTIDE SEQUENCE</scope>
    <source>
        <strain evidence="2">C29</strain>
        <tissue evidence="2">Fin</tissue>
    </source>
</reference>
<dbReference type="EMBL" id="JAOPHQ010003659">
    <property type="protein sequence ID" value="KAK0142452.1"/>
    <property type="molecule type" value="Genomic_DNA"/>
</dbReference>
<comment type="caution">
    <text evidence="2">The sequence shown here is derived from an EMBL/GenBank/DDBJ whole genome shotgun (WGS) entry which is preliminary data.</text>
</comment>
<accession>A0AA47MLA0</accession>
<proteinExistence type="predicted"/>
<name>A0AA47MLA0_MERPO</name>
<gene>
    <name evidence="2" type="ORF">N1851_019621</name>
</gene>
<evidence type="ECO:0000313" key="2">
    <source>
        <dbReference type="EMBL" id="KAK0142452.1"/>
    </source>
</evidence>
<feature type="compositionally biased region" description="Polar residues" evidence="1">
    <location>
        <begin position="105"/>
        <end position="131"/>
    </location>
</feature>
<keyword evidence="3" id="KW-1185">Reference proteome</keyword>
<feature type="region of interest" description="Disordered" evidence="1">
    <location>
        <begin position="94"/>
        <end position="220"/>
    </location>
</feature>
<protein>
    <submittedName>
        <fullName evidence="2">Uncharacterized protein</fullName>
    </submittedName>
</protein>